<gene>
    <name evidence="9" type="ORF">BC938DRAFT_478349</name>
</gene>
<dbReference type="InterPro" id="IPR035964">
    <property type="entry name" value="I/LWEQ_dom_sf"/>
</dbReference>
<evidence type="ECO:0000256" key="3">
    <source>
        <dbReference type="ARBA" id="ARBA00022490"/>
    </source>
</evidence>
<dbReference type="PANTHER" id="PTHR10407">
    <property type="entry name" value="HUNTINGTIN INTERACTING PROTEIN 1"/>
    <property type="match status" value="1"/>
</dbReference>
<dbReference type="InterPro" id="IPR011417">
    <property type="entry name" value="ANTH_dom"/>
</dbReference>
<dbReference type="SUPFAM" id="SSF89009">
    <property type="entry name" value="GAT-like domain"/>
    <property type="match status" value="1"/>
</dbReference>
<dbReference type="InterPro" id="IPR008942">
    <property type="entry name" value="ENTH_VHS"/>
</dbReference>
<proteinExistence type="inferred from homology"/>
<feature type="domain" description="ENTH" evidence="7">
    <location>
        <begin position="11"/>
        <end position="140"/>
    </location>
</feature>
<name>A0A433QYC4_9FUNG</name>
<feature type="coiled-coil region" evidence="5">
    <location>
        <begin position="314"/>
        <end position="596"/>
    </location>
</feature>
<dbReference type="GO" id="GO:0051015">
    <property type="term" value="F:actin filament binding"/>
    <property type="evidence" value="ECO:0007669"/>
    <property type="project" value="TreeGrafter"/>
</dbReference>
<dbReference type="GO" id="GO:0035615">
    <property type="term" value="F:clathrin adaptor activity"/>
    <property type="evidence" value="ECO:0007669"/>
    <property type="project" value="TreeGrafter"/>
</dbReference>
<dbReference type="InterPro" id="IPR002558">
    <property type="entry name" value="ILWEQ_dom"/>
</dbReference>
<dbReference type="CDD" id="cd17007">
    <property type="entry name" value="ANTH_N_Sla2p"/>
    <property type="match status" value="1"/>
</dbReference>
<comment type="similarity">
    <text evidence="2">Belongs to the SLA2 family.</text>
</comment>
<evidence type="ECO:0000313" key="9">
    <source>
        <dbReference type="EMBL" id="RUS34823.1"/>
    </source>
</evidence>
<dbReference type="GO" id="GO:0080025">
    <property type="term" value="F:phosphatidylinositol-3,5-bisphosphate binding"/>
    <property type="evidence" value="ECO:0007669"/>
    <property type="project" value="TreeGrafter"/>
</dbReference>
<dbReference type="GO" id="GO:0048268">
    <property type="term" value="P:clathrin coat assembly"/>
    <property type="evidence" value="ECO:0007669"/>
    <property type="project" value="TreeGrafter"/>
</dbReference>
<dbReference type="GO" id="GO:0030479">
    <property type="term" value="C:actin cortical patch"/>
    <property type="evidence" value="ECO:0007669"/>
    <property type="project" value="TreeGrafter"/>
</dbReference>
<evidence type="ECO:0000256" key="5">
    <source>
        <dbReference type="SAM" id="Coils"/>
    </source>
</evidence>
<dbReference type="GO" id="GO:0043325">
    <property type="term" value="F:phosphatidylinositol-3,4-bisphosphate binding"/>
    <property type="evidence" value="ECO:0007669"/>
    <property type="project" value="TreeGrafter"/>
</dbReference>
<sequence>MSSYLPSRSVDREKAESELSLNIKKATNPDETAPKQKHVRSAIVYTWEYHASQSVWNGLKVQPILADEVQTFKALITVHKIIRGGHPVTIKDALRETTWLEACARSVMGEGQRGYGILIRAYVEFLMKKLNYHRLHPEFTGNFDYEEYISLKNIDDPNEGYETISDLMNLQDQIDQFQKLIFNHFRSSSNNECRIAALVPLVEESHAIYKFITSMLRAMHRRTDSSDALTPLRTRYNAQHYALLKFYYECSNLRYLTSLISVPKLPQDPPSLIDTSTGTPTLPKRAPPAPAPAPVIKPRTPTPPPVQPSPEPVIDFWSESQAQQQREYEEQQRQLQQQREFELQQQQMLQLQQQREFEEQQRLQMERERQQHEELLRRQMQQQAEGKVQELEREVLGLRGQFERDQMLLEQYDRRVKALQNEMNQLNFNSQQRDASKDELIKSLQDQITMWKNKYEALAKLYSQLRQEHLDLLNKFKQLQLKANSAQEAVEKLDRMQADMRAKNMELADMIRERDRAKNELERFRGLQRIYPSATLQSHEQTHLDELNRLKRELSDSNARVEDLGKSKGAETAALLAKFNREKSDLEDSIREDDADDAWFDDAHTGALAIVEPAKASRRTSCSVGSEEGRGRPHSDDEEIEIMQAGMDECLKQLADLQQNMGDKENGLAERLDRLTLDHSSQLNQILDSILTTCIQKINDGIYNVLDAPGQGGNQNATPEYTLSMIEKASTASTEFLSAFARFMDGSGLGDHSISITRALSLAQAIEDVITNAKGITRLAAEDETVEELIRVTRQSAQSAITYFSNVMSTHLDILPRAQRPEVVIQGNMRVQDSLLKVSRVAESLVITEAAHVVTLPDAELGDIVEKEMLNAARVIEDASARILALINKPRNPELSATDMQVHTAILEYVMGITNAIANLIKAATASQQEIVSQGRGSSTKEAFYKKNNRWTEGLISAAKAVAIATNLLVEAADGVISGTSTLEHLIVASNEVSAATAQLVAASRVKASFMSKTQEKLELAAKAVTDAANLLVKAVKALAAKQLEEKNKSKIDYNALSAREYKVKEMEQQVMILKLDKELTDARRVLAEMRKASYHQESQ</sequence>
<dbReference type="EMBL" id="RBNJ01000322">
    <property type="protein sequence ID" value="RUS34823.1"/>
    <property type="molecule type" value="Genomic_DNA"/>
</dbReference>
<dbReference type="Gene3D" id="1.25.40.90">
    <property type="match status" value="1"/>
</dbReference>
<evidence type="ECO:0000259" key="7">
    <source>
        <dbReference type="PROSITE" id="PS50942"/>
    </source>
</evidence>
<dbReference type="SMART" id="SM00273">
    <property type="entry name" value="ENTH"/>
    <property type="match status" value="1"/>
</dbReference>
<dbReference type="SUPFAM" id="SSF48464">
    <property type="entry name" value="ENTH/VHS domain"/>
    <property type="match status" value="1"/>
</dbReference>
<feature type="region of interest" description="Disordered" evidence="6">
    <location>
        <begin position="16"/>
        <end position="35"/>
    </location>
</feature>
<reference evidence="9 10" key="1">
    <citation type="journal article" date="2018" name="New Phytol.">
        <title>Phylogenomics of Endogonaceae and evolution of mycorrhizas within Mucoromycota.</title>
        <authorList>
            <person name="Chang Y."/>
            <person name="Desiro A."/>
            <person name="Na H."/>
            <person name="Sandor L."/>
            <person name="Lipzen A."/>
            <person name="Clum A."/>
            <person name="Barry K."/>
            <person name="Grigoriev I.V."/>
            <person name="Martin F.M."/>
            <person name="Stajich J.E."/>
            <person name="Smith M.E."/>
            <person name="Bonito G."/>
            <person name="Spatafora J.W."/>
        </authorList>
    </citation>
    <scope>NUCLEOTIDE SEQUENCE [LARGE SCALE GENOMIC DNA]</scope>
    <source>
        <strain evidence="9 10">AD002</strain>
    </source>
</reference>
<dbReference type="Proteomes" id="UP000274822">
    <property type="component" value="Unassembled WGS sequence"/>
</dbReference>
<keyword evidence="10" id="KW-1185">Reference proteome</keyword>
<feature type="domain" description="I/LWEQ" evidence="8">
    <location>
        <begin position="853"/>
        <end position="1098"/>
    </location>
</feature>
<dbReference type="Pfam" id="PF01608">
    <property type="entry name" value="I_LWEQ"/>
    <property type="match status" value="1"/>
</dbReference>
<comment type="caution">
    <text evidence="9">The sequence shown here is derived from an EMBL/GenBank/DDBJ whole genome shotgun (WGS) entry which is preliminary data.</text>
</comment>
<protein>
    <submittedName>
        <fullName evidence="9">ANTH domain-containing protein</fullName>
    </submittedName>
</protein>
<dbReference type="PROSITE" id="PS50942">
    <property type="entry name" value="ENTH"/>
    <property type="match status" value="1"/>
</dbReference>
<evidence type="ECO:0000256" key="2">
    <source>
        <dbReference type="ARBA" id="ARBA00010135"/>
    </source>
</evidence>
<dbReference type="Gene3D" id="1.20.1410.10">
    <property type="entry name" value="I/LWEQ domain"/>
    <property type="match status" value="1"/>
</dbReference>
<dbReference type="SMART" id="SM00307">
    <property type="entry name" value="ILWEQ"/>
    <property type="match status" value="1"/>
</dbReference>
<dbReference type="PROSITE" id="PS50945">
    <property type="entry name" value="I_LWEQ"/>
    <property type="match status" value="1"/>
</dbReference>
<dbReference type="GO" id="GO:0030136">
    <property type="term" value="C:clathrin-coated vesicle"/>
    <property type="evidence" value="ECO:0007669"/>
    <property type="project" value="TreeGrafter"/>
</dbReference>
<dbReference type="FunFam" id="1.25.40.90:FF:000021">
    <property type="entry name" value="Cytoskeleton assembly control protein Sla2"/>
    <property type="match status" value="1"/>
</dbReference>
<dbReference type="SUPFAM" id="SSF109885">
    <property type="entry name" value="I/LWEQ domain"/>
    <property type="match status" value="1"/>
</dbReference>
<dbReference type="GO" id="GO:0006897">
    <property type="term" value="P:endocytosis"/>
    <property type="evidence" value="ECO:0007669"/>
    <property type="project" value="InterPro"/>
</dbReference>
<evidence type="ECO:0000259" key="8">
    <source>
        <dbReference type="PROSITE" id="PS50945"/>
    </source>
</evidence>
<dbReference type="GO" id="GO:0032051">
    <property type="term" value="F:clathrin light chain binding"/>
    <property type="evidence" value="ECO:0007669"/>
    <property type="project" value="TreeGrafter"/>
</dbReference>
<feature type="region of interest" description="Disordered" evidence="6">
    <location>
        <begin position="266"/>
        <end position="313"/>
    </location>
</feature>
<feature type="compositionally biased region" description="Pro residues" evidence="6">
    <location>
        <begin position="285"/>
        <end position="311"/>
    </location>
</feature>
<keyword evidence="5" id="KW-0175">Coiled coil</keyword>
<comment type="subcellular location">
    <subcellularLocation>
        <location evidence="1">Cytoplasm</location>
    </subcellularLocation>
</comment>
<dbReference type="InterPro" id="IPR030224">
    <property type="entry name" value="Sla2_fam"/>
</dbReference>
<evidence type="ECO:0000313" key="10">
    <source>
        <dbReference type="Proteomes" id="UP000274822"/>
    </source>
</evidence>
<dbReference type="InterPro" id="IPR013809">
    <property type="entry name" value="ENTH"/>
</dbReference>
<accession>A0A433QYC4</accession>
<organism evidence="9 10">
    <name type="scientific">Jimgerdemannia flammicorona</name>
    <dbReference type="NCBI Taxonomy" id="994334"/>
    <lineage>
        <taxon>Eukaryota</taxon>
        <taxon>Fungi</taxon>
        <taxon>Fungi incertae sedis</taxon>
        <taxon>Mucoromycota</taxon>
        <taxon>Mucoromycotina</taxon>
        <taxon>Endogonomycetes</taxon>
        <taxon>Endogonales</taxon>
        <taxon>Endogonaceae</taxon>
        <taxon>Jimgerdemannia</taxon>
    </lineage>
</organism>
<dbReference type="PANTHER" id="PTHR10407:SF15">
    <property type="entry name" value="HUNTINGTIN INTERACTING PROTEIN 1"/>
    <property type="match status" value="1"/>
</dbReference>
<evidence type="ECO:0000256" key="4">
    <source>
        <dbReference type="ARBA" id="ARBA00023203"/>
    </source>
</evidence>
<evidence type="ECO:0000256" key="1">
    <source>
        <dbReference type="ARBA" id="ARBA00004496"/>
    </source>
</evidence>
<evidence type="ECO:0000256" key="6">
    <source>
        <dbReference type="SAM" id="MobiDB-lite"/>
    </source>
</evidence>
<dbReference type="AlphaFoldDB" id="A0A433QYC4"/>
<dbReference type="Pfam" id="PF07651">
    <property type="entry name" value="ANTH"/>
    <property type="match status" value="1"/>
</dbReference>
<dbReference type="GO" id="GO:0007015">
    <property type="term" value="P:actin filament organization"/>
    <property type="evidence" value="ECO:0007669"/>
    <property type="project" value="TreeGrafter"/>
</dbReference>
<keyword evidence="4" id="KW-0009">Actin-binding</keyword>
<keyword evidence="3" id="KW-0963">Cytoplasm</keyword>